<accession>A0A9X2WYU1</accession>
<dbReference type="AlphaFoldDB" id="A0A9X2WYU1"/>
<sequence length="67" mass="7742">MEITLKEDAVIIYDPASGLECTMRPQKFRRKILSGSKIRMRTFPIPAYVQIPYEDVCDVIKAIEEHS</sequence>
<dbReference type="RefSeq" id="WP_261273916.1">
    <property type="nucleotide sequence ID" value="NZ_JAMTCC010000056.1"/>
</dbReference>
<evidence type="ECO:0000313" key="1">
    <source>
        <dbReference type="EMBL" id="MCT7947816.1"/>
    </source>
</evidence>
<name>A0A9X2WYU1_9GAMM</name>
<dbReference type="EMBL" id="JAMTCC010000056">
    <property type="protein sequence ID" value="MCT7947816.1"/>
    <property type="molecule type" value="Genomic_DNA"/>
</dbReference>
<proteinExistence type="predicted"/>
<comment type="caution">
    <text evidence="1">The sequence shown here is derived from an EMBL/GenBank/DDBJ whole genome shotgun (WGS) entry which is preliminary data.</text>
</comment>
<reference evidence="1" key="1">
    <citation type="journal article" date="2023" name="Int. J. Syst. Evol. Microbiol.">
        <title>&lt;i&gt;Shewanella septentrionalis&lt;/i&gt; sp. nov. and &lt;i&gt;Shewanella holmiensis&lt;/i&gt; sp. nov., isolated from Baltic Sea water and sediments.</title>
        <authorList>
            <person name="Martin-Rodriguez A.J."/>
            <person name="Thorell K."/>
            <person name="Joffre E."/>
            <person name="Jensie-Markopoulos S."/>
            <person name="Moore E.R.B."/>
            <person name="Sjoling A."/>
        </authorList>
    </citation>
    <scope>NUCLEOTIDE SEQUENCE</scope>
    <source>
        <strain evidence="1">SP1W3</strain>
    </source>
</reference>
<organism evidence="1 2">
    <name type="scientific">Shewanella septentrionalis</name>
    <dbReference type="NCBI Taxonomy" id="2952223"/>
    <lineage>
        <taxon>Bacteria</taxon>
        <taxon>Pseudomonadati</taxon>
        <taxon>Pseudomonadota</taxon>
        <taxon>Gammaproteobacteria</taxon>
        <taxon>Alteromonadales</taxon>
        <taxon>Shewanellaceae</taxon>
        <taxon>Shewanella</taxon>
    </lineage>
</organism>
<dbReference type="Proteomes" id="UP001155604">
    <property type="component" value="Unassembled WGS sequence"/>
</dbReference>
<evidence type="ECO:0000313" key="2">
    <source>
        <dbReference type="Proteomes" id="UP001155604"/>
    </source>
</evidence>
<keyword evidence="2" id="KW-1185">Reference proteome</keyword>
<protein>
    <submittedName>
        <fullName evidence="1">Uncharacterized protein</fullName>
    </submittedName>
</protein>
<gene>
    <name evidence="1" type="ORF">NE536_20925</name>
</gene>